<feature type="domain" description="Flagellar hook-associated protein 2 C-terminal" evidence="7">
    <location>
        <begin position="243"/>
        <end position="503"/>
    </location>
</feature>
<reference evidence="8" key="1">
    <citation type="submission" date="2018-02" db="EMBL/GenBank/DDBJ databases">
        <authorList>
            <person name="Kim S.-K."/>
            <person name="Jung H.-I."/>
            <person name="Lee S.-W."/>
        </authorList>
    </citation>
    <scope>NUCLEOTIDE SEQUENCE</scope>
    <source>
        <strain evidence="8">SK3146</strain>
    </source>
</reference>
<keyword evidence="9" id="KW-1185">Reference proteome</keyword>
<evidence type="ECO:0000256" key="1">
    <source>
        <dbReference type="ARBA" id="ARBA00009764"/>
    </source>
</evidence>
<dbReference type="InterPro" id="IPR010809">
    <property type="entry name" value="FliD_C"/>
</dbReference>
<dbReference type="PANTHER" id="PTHR30288">
    <property type="entry name" value="FLAGELLAR CAP/ASSEMBLY PROTEIN FLID"/>
    <property type="match status" value="1"/>
</dbReference>
<comment type="subcellular location">
    <subcellularLocation>
        <location evidence="5">Secreted</location>
    </subcellularLocation>
    <subcellularLocation>
        <location evidence="5">Bacterial flagellum</location>
    </subcellularLocation>
</comment>
<dbReference type="InterPro" id="IPR003481">
    <property type="entry name" value="FliD_N"/>
</dbReference>
<keyword evidence="4 5" id="KW-0975">Bacterial flagellum</keyword>
<name>A0ABY4RSL5_9BACL</name>
<keyword evidence="5" id="KW-0964">Secreted</keyword>
<evidence type="ECO:0000259" key="7">
    <source>
        <dbReference type="Pfam" id="PF07195"/>
    </source>
</evidence>
<keyword evidence="8" id="KW-0969">Cilium</keyword>
<evidence type="ECO:0000313" key="8">
    <source>
        <dbReference type="EMBL" id="UQZ84389.1"/>
    </source>
</evidence>
<feature type="domain" description="Flagellar hook-associated protein 2 N-terminal" evidence="6">
    <location>
        <begin position="17"/>
        <end position="112"/>
    </location>
</feature>
<proteinExistence type="inferred from homology"/>
<evidence type="ECO:0000313" key="9">
    <source>
        <dbReference type="Proteomes" id="UP001057134"/>
    </source>
</evidence>
<dbReference type="EMBL" id="CP027059">
    <property type="protein sequence ID" value="UQZ84389.1"/>
    <property type="molecule type" value="Genomic_DNA"/>
</dbReference>
<evidence type="ECO:0000256" key="4">
    <source>
        <dbReference type="ARBA" id="ARBA00023143"/>
    </source>
</evidence>
<protein>
    <recommendedName>
        <fullName evidence="5">Flagellar hook-associated protein 2</fullName>
        <shortName evidence="5">HAP2</shortName>
    </recommendedName>
    <alternativeName>
        <fullName evidence="5">Flagellar cap protein</fullName>
    </alternativeName>
</protein>
<dbReference type="RefSeq" id="WP_249860156.1">
    <property type="nucleotide sequence ID" value="NZ_CP027059.1"/>
</dbReference>
<keyword evidence="8" id="KW-0282">Flagellum</keyword>
<sequence length="513" mass="55405">MASTTSSTSIRMSGLVSGLDTDSIVKNLMKAESAPLNKLLQKKQTEEWQRDQYREMNALLLDLRSATSNMKLQGTFQKKVMASDNDSIATAKQKGFPSASTYNVNVKTLPKAAEAASVKFTTKMTGDTMGQDFSFTISPVDASDADSASKSVKIQVSASDTMNDVIAKINAASSTTGIKANYLADDKSITLTTAAAGDTAAVFIDTDDAAATSLLGMTKGNTNTGWGSSSTAAYKKSAAAEPGSVEINGIPYSVASSTFTFDGVEFNLKNTGSTKIDVKQDEDAIFNAIKTYVDKYNDVIDKLNSKISETKYRDYQPLLDEEKQAMTDKQVEQWEDKAKSGLLKQDPILSGLLSQMRTALSSDVAGTGDDKHNNLSEIGITTGSYYENGKLYIDETKLRQAISENGTAVMDLFTKTSTSTDSATKYSESGLAQRLYDQINNAMTKITDKAGSAAALTDNSVLGKDLTSIAKQISDWQARLQDIEDRYWKKFTAMETAMSKANSQSSWLTQQLG</sequence>
<dbReference type="Pfam" id="PF07195">
    <property type="entry name" value="FliD_C"/>
    <property type="match status" value="1"/>
</dbReference>
<dbReference type="Pfam" id="PF02465">
    <property type="entry name" value="FliD_N"/>
    <property type="match status" value="1"/>
</dbReference>
<evidence type="ECO:0000256" key="5">
    <source>
        <dbReference type="RuleBase" id="RU362066"/>
    </source>
</evidence>
<evidence type="ECO:0000256" key="3">
    <source>
        <dbReference type="ARBA" id="ARBA00023054"/>
    </source>
</evidence>
<dbReference type="NCBIfam" id="NF005833">
    <property type="entry name" value="PRK07737.1"/>
    <property type="match status" value="1"/>
</dbReference>
<keyword evidence="3" id="KW-0175">Coiled coil</keyword>
<comment type="subunit">
    <text evidence="2 5">Homopentamer.</text>
</comment>
<reference evidence="8" key="2">
    <citation type="journal article" date="2021" name="J Anim Sci Technol">
        <title>Complete genome sequence of Paenibacillus konkukensis sp. nov. SK3146 as a potential probiotic strain.</title>
        <authorList>
            <person name="Jung H.I."/>
            <person name="Park S."/>
            <person name="Niu K.M."/>
            <person name="Lee S.W."/>
            <person name="Kothari D."/>
            <person name="Yi K.J."/>
            <person name="Kim S.K."/>
        </authorList>
    </citation>
    <scope>NUCLEOTIDE SEQUENCE</scope>
    <source>
        <strain evidence="8">SK3146</strain>
    </source>
</reference>
<dbReference type="PANTHER" id="PTHR30288:SF0">
    <property type="entry name" value="FLAGELLAR HOOK-ASSOCIATED PROTEIN 2"/>
    <property type="match status" value="1"/>
</dbReference>
<gene>
    <name evidence="8" type="primary">fliD</name>
    <name evidence="8" type="ORF">SK3146_03635</name>
</gene>
<comment type="similarity">
    <text evidence="1 5">Belongs to the FliD family.</text>
</comment>
<keyword evidence="8" id="KW-0966">Cell projection</keyword>
<comment type="function">
    <text evidence="5">Required for morphogenesis and for the elongation of the flagellar filament by facilitating polymerization of the flagellin monomers at the tip of growing filament. Forms a capping structure, which prevents flagellin subunits (transported through the central channel of the flagellum) from leaking out without polymerization at the distal end.</text>
</comment>
<dbReference type="Proteomes" id="UP001057134">
    <property type="component" value="Chromosome"/>
</dbReference>
<dbReference type="InterPro" id="IPR040026">
    <property type="entry name" value="FliD"/>
</dbReference>
<evidence type="ECO:0000259" key="6">
    <source>
        <dbReference type="Pfam" id="PF02465"/>
    </source>
</evidence>
<dbReference type="InterPro" id="IPR010810">
    <property type="entry name" value="Flagellin_hook_IN_motif"/>
</dbReference>
<accession>A0ABY4RSL5</accession>
<organism evidence="8 9">
    <name type="scientific">Paenibacillus konkukensis</name>
    <dbReference type="NCBI Taxonomy" id="2020716"/>
    <lineage>
        <taxon>Bacteria</taxon>
        <taxon>Bacillati</taxon>
        <taxon>Bacillota</taxon>
        <taxon>Bacilli</taxon>
        <taxon>Bacillales</taxon>
        <taxon>Paenibacillaceae</taxon>
        <taxon>Paenibacillus</taxon>
    </lineage>
</organism>
<dbReference type="Pfam" id="PF07196">
    <property type="entry name" value="Flagellin_IN"/>
    <property type="match status" value="1"/>
</dbReference>
<evidence type="ECO:0000256" key="2">
    <source>
        <dbReference type="ARBA" id="ARBA00011255"/>
    </source>
</evidence>